<comment type="similarity">
    <text evidence="1">Belongs to the LysR transcriptional regulatory family.</text>
</comment>
<dbReference type="PROSITE" id="PS50931">
    <property type="entry name" value="HTH_LYSR"/>
    <property type="match status" value="1"/>
</dbReference>
<dbReference type="InterPro" id="IPR058163">
    <property type="entry name" value="LysR-type_TF_proteobact-type"/>
</dbReference>
<proteinExistence type="inferred from homology"/>
<protein>
    <submittedName>
        <fullName evidence="3">Transcriptional regulator, LysR family</fullName>
    </submittedName>
</protein>
<dbReference type="AlphaFoldDB" id="T1CMU6"/>
<dbReference type="Gene3D" id="1.10.10.10">
    <property type="entry name" value="Winged helix-like DNA-binding domain superfamily/Winged helix DNA-binding domain"/>
    <property type="match status" value="1"/>
</dbReference>
<comment type="caution">
    <text evidence="3">The sequence shown here is derived from an EMBL/GenBank/DDBJ whole genome shotgun (WGS) entry which is preliminary data.</text>
</comment>
<dbReference type="EMBL" id="AUZX01004834">
    <property type="protein sequence ID" value="EQD69764.1"/>
    <property type="molecule type" value="Genomic_DNA"/>
</dbReference>
<gene>
    <name evidence="3" type="ORF">B1A_06664</name>
</gene>
<accession>T1CMU6</accession>
<evidence type="ECO:0000259" key="2">
    <source>
        <dbReference type="PROSITE" id="PS50931"/>
    </source>
</evidence>
<dbReference type="PANTHER" id="PTHR30537:SF5">
    <property type="entry name" value="HTH-TYPE TRANSCRIPTIONAL ACTIVATOR TTDR-RELATED"/>
    <property type="match status" value="1"/>
</dbReference>
<evidence type="ECO:0000313" key="3">
    <source>
        <dbReference type="EMBL" id="EQD69764.1"/>
    </source>
</evidence>
<feature type="non-terminal residue" evidence="3">
    <location>
        <position position="57"/>
    </location>
</feature>
<dbReference type="GO" id="GO:0006351">
    <property type="term" value="P:DNA-templated transcription"/>
    <property type="evidence" value="ECO:0007669"/>
    <property type="project" value="TreeGrafter"/>
</dbReference>
<organism evidence="3">
    <name type="scientific">mine drainage metagenome</name>
    <dbReference type="NCBI Taxonomy" id="410659"/>
    <lineage>
        <taxon>unclassified sequences</taxon>
        <taxon>metagenomes</taxon>
        <taxon>ecological metagenomes</taxon>
    </lineage>
</organism>
<dbReference type="GO" id="GO:0003700">
    <property type="term" value="F:DNA-binding transcription factor activity"/>
    <property type="evidence" value="ECO:0007669"/>
    <property type="project" value="InterPro"/>
</dbReference>
<reference evidence="3" key="2">
    <citation type="journal article" date="2014" name="ISME J.">
        <title>Microbial stratification in low pH oxic and suboxic macroscopic growths along an acid mine drainage.</title>
        <authorList>
            <person name="Mendez-Garcia C."/>
            <person name="Mesa V."/>
            <person name="Sprenger R.R."/>
            <person name="Richter M."/>
            <person name="Diez M.S."/>
            <person name="Solano J."/>
            <person name="Bargiela R."/>
            <person name="Golyshina O.V."/>
            <person name="Manteca A."/>
            <person name="Ramos J.L."/>
            <person name="Gallego J.R."/>
            <person name="Llorente I."/>
            <person name="Martins Dos Santos V.A."/>
            <person name="Jensen O.N."/>
            <person name="Pelaez A.I."/>
            <person name="Sanchez J."/>
            <person name="Ferrer M."/>
        </authorList>
    </citation>
    <scope>NUCLEOTIDE SEQUENCE</scope>
</reference>
<dbReference type="InterPro" id="IPR000847">
    <property type="entry name" value="LysR_HTH_N"/>
</dbReference>
<reference evidence="3" key="1">
    <citation type="submission" date="2013-08" db="EMBL/GenBank/DDBJ databases">
        <authorList>
            <person name="Mendez C."/>
            <person name="Richter M."/>
            <person name="Ferrer M."/>
            <person name="Sanchez J."/>
        </authorList>
    </citation>
    <scope>NUCLEOTIDE SEQUENCE</scope>
</reference>
<dbReference type="SUPFAM" id="SSF46785">
    <property type="entry name" value="Winged helix' DNA-binding domain"/>
    <property type="match status" value="1"/>
</dbReference>
<dbReference type="InterPro" id="IPR036390">
    <property type="entry name" value="WH_DNA-bd_sf"/>
</dbReference>
<feature type="domain" description="HTH lysR-type" evidence="2">
    <location>
        <begin position="3"/>
        <end position="57"/>
    </location>
</feature>
<dbReference type="Pfam" id="PF00126">
    <property type="entry name" value="HTH_1"/>
    <property type="match status" value="1"/>
</dbReference>
<sequence>MMDTLTSMRTFAKVAELGSFAAAADRLDLVPSAVTKHVASLEARLGVLLLNRTTRRV</sequence>
<dbReference type="InterPro" id="IPR036388">
    <property type="entry name" value="WH-like_DNA-bd_sf"/>
</dbReference>
<name>T1CMU6_9ZZZZ</name>
<dbReference type="PANTHER" id="PTHR30537">
    <property type="entry name" value="HTH-TYPE TRANSCRIPTIONAL REGULATOR"/>
    <property type="match status" value="1"/>
</dbReference>
<dbReference type="GO" id="GO:0043565">
    <property type="term" value="F:sequence-specific DNA binding"/>
    <property type="evidence" value="ECO:0007669"/>
    <property type="project" value="TreeGrafter"/>
</dbReference>
<evidence type="ECO:0000256" key="1">
    <source>
        <dbReference type="ARBA" id="ARBA00009437"/>
    </source>
</evidence>